<organism evidence="2">
    <name type="scientific">Vitis vinifera</name>
    <name type="common">Grape</name>
    <dbReference type="NCBI Taxonomy" id="29760"/>
    <lineage>
        <taxon>Eukaryota</taxon>
        <taxon>Viridiplantae</taxon>
        <taxon>Streptophyta</taxon>
        <taxon>Embryophyta</taxon>
        <taxon>Tracheophyta</taxon>
        <taxon>Spermatophyta</taxon>
        <taxon>Magnoliopsida</taxon>
        <taxon>eudicotyledons</taxon>
        <taxon>Gunneridae</taxon>
        <taxon>Pentapetalae</taxon>
        <taxon>rosids</taxon>
        <taxon>Vitales</taxon>
        <taxon>Vitaceae</taxon>
        <taxon>Viteae</taxon>
        <taxon>Vitis</taxon>
    </lineage>
</organism>
<gene>
    <name evidence="2" type="ORF">VITISV_011550</name>
</gene>
<evidence type="ECO:0000259" key="1">
    <source>
        <dbReference type="Pfam" id="PF14111"/>
    </source>
</evidence>
<proteinExistence type="predicted"/>
<dbReference type="Pfam" id="PF14111">
    <property type="entry name" value="DUF4283"/>
    <property type="match status" value="1"/>
</dbReference>
<dbReference type="AlphaFoldDB" id="A5B830"/>
<reference evidence="2" key="1">
    <citation type="journal article" date="2007" name="PLoS ONE">
        <title>The first genome sequence of an elite grapevine cultivar (Pinot noir Vitis vinifera L.): coping with a highly heterozygous genome.</title>
        <authorList>
            <person name="Velasco R."/>
            <person name="Zharkikh A."/>
            <person name="Troggio M."/>
            <person name="Cartwright D.A."/>
            <person name="Cestaro A."/>
            <person name="Pruss D."/>
            <person name="Pindo M."/>
            <person name="FitzGerald L.M."/>
            <person name="Vezzulli S."/>
            <person name="Reid J."/>
            <person name="Malacarne G."/>
            <person name="Iliev D."/>
            <person name="Coppola G."/>
            <person name="Wardell B."/>
            <person name="Micheletti D."/>
            <person name="Macalma T."/>
            <person name="Facci M."/>
            <person name="Mitchell J.T."/>
            <person name="Perazzolli M."/>
            <person name="Eldredge G."/>
            <person name="Gatto P."/>
            <person name="Oyzerski R."/>
            <person name="Moretto M."/>
            <person name="Gutin N."/>
            <person name="Stefanini M."/>
            <person name="Chen Y."/>
            <person name="Segala C."/>
            <person name="Davenport C."/>
            <person name="Dematte L."/>
            <person name="Mraz A."/>
            <person name="Battilana J."/>
            <person name="Stormo K."/>
            <person name="Costa F."/>
            <person name="Tao Q."/>
            <person name="Si-Ammour A."/>
            <person name="Harkins T."/>
            <person name="Lackey A."/>
            <person name="Perbost C."/>
            <person name="Taillon B."/>
            <person name="Stella A."/>
            <person name="Solovyev V."/>
            <person name="Fawcett J.A."/>
            <person name="Sterck L."/>
            <person name="Vandepoele K."/>
            <person name="Grando S.M."/>
            <person name="Toppo S."/>
            <person name="Moser C."/>
            <person name="Lanchbury J."/>
            <person name="Bogden R."/>
            <person name="Skolnick M."/>
            <person name="Sgaramella V."/>
            <person name="Bhatnagar S.K."/>
            <person name="Fontana P."/>
            <person name="Gutin A."/>
            <person name="Van de Peer Y."/>
            <person name="Salamini F."/>
            <person name="Viola R."/>
        </authorList>
    </citation>
    <scope>NUCLEOTIDE SEQUENCE</scope>
</reference>
<accession>A5B830</accession>
<dbReference type="InterPro" id="IPR025558">
    <property type="entry name" value="DUF4283"/>
</dbReference>
<sequence>MNFKVALTYGSGAPTKSYAPIPSLTLDPSLEDLPTMDEEDLACSKSFAKLYLIGKVLGESVSLKSISSKMKAECKTLGESCFMDLGNDFFLIKFSTFEDCTKEKEGENLPNKLSATTKETLLTSTHISMADPLYSNSPMEMDLLGGENKEIVDKEKMVSNGSKAIDFAISMETD</sequence>
<name>A5B830_VITVI</name>
<protein>
    <recommendedName>
        <fullName evidence="1">DUF4283 domain-containing protein</fullName>
    </recommendedName>
</protein>
<feature type="domain" description="DUF4283" evidence="1">
    <location>
        <begin position="49"/>
        <end position="100"/>
    </location>
</feature>
<dbReference type="EMBL" id="AM449950">
    <property type="protein sequence ID" value="CAN74264.1"/>
    <property type="molecule type" value="Genomic_DNA"/>
</dbReference>
<evidence type="ECO:0000313" key="2">
    <source>
        <dbReference type="EMBL" id="CAN74264.1"/>
    </source>
</evidence>